<keyword evidence="1" id="KW-0732">Signal</keyword>
<name>F7PU52_9MOLU</name>
<dbReference type="SUPFAM" id="SSF50242">
    <property type="entry name" value="TIMP-like"/>
    <property type="match status" value="1"/>
</dbReference>
<protein>
    <recommendedName>
        <fullName evidence="4">Tissue inhibitor of metalloproteinase</fullName>
    </recommendedName>
</protein>
<evidence type="ECO:0008006" key="4">
    <source>
        <dbReference type="Google" id="ProtNLM"/>
    </source>
</evidence>
<feature type="chain" id="PRO_5003360832" description="Tissue inhibitor of metalloproteinase" evidence="1">
    <location>
        <begin position="25"/>
        <end position="164"/>
    </location>
</feature>
<gene>
    <name evidence="2" type="ORF">HLPCO_002253</name>
</gene>
<reference evidence="2 3" key="2">
    <citation type="journal article" date="2013" name="PLoS ONE">
        <title>INDIGO - INtegrated Data Warehouse of MIcrobial GenOmes with Examples from the Red Sea Extremophiles.</title>
        <authorList>
            <person name="Alam I."/>
            <person name="Antunes A."/>
            <person name="Kamau A.A."/>
            <person name="Ba Alawi W."/>
            <person name="Kalkatawi M."/>
            <person name="Stingl U."/>
            <person name="Bajic V.B."/>
        </authorList>
    </citation>
    <scope>NUCLEOTIDE SEQUENCE [LARGE SCALE GENOMIC DNA]</scope>
    <source>
        <strain evidence="2 3">SSD-17B</strain>
    </source>
</reference>
<organism evidence="2 3">
    <name type="scientific">Haloplasma contractile SSD-17B</name>
    <dbReference type="NCBI Taxonomy" id="1033810"/>
    <lineage>
        <taxon>Bacteria</taxon>
        <taxon>Bacillati</taxon>
        <taxon>Mycoplasmatota</taxon>
        <taxon>Mollicutes</taxon>
        <taxon>Haloplasmatales</taxon>
        <taxon>Haloplasmataceae</taxon>
        <taxon>Haloplasma</taxon>
    </lineage>
</organism>
<dbReference type="InterPro" id="IPR008993">
    <property type="entry name" value="TIMP-like_OB-fold"/>
</dbReference>
<dbReference type="Proteomes" id="UP000005707">
    <property type="component" value="Unassembled WGS sequence"/>
</dbReference>
<proteinExistence type="predicted"/>
<comment type="caution">
    <text evidence="2">The sequence shown here is derived from an EMBL/GenBank/DDBJ whole genome shotgun (WGS) entry which is preliminary data.</text>
</comment>
<dbReference type="OrthoDB" id="8221747at2"/>
<sequence>MKKVMFFFIMMGLLIILSTKQSYACSCADFDVDEYLNQDNRVLIYGTVHKKLSGRRVIFKVQENYSKNVVNQYITIYTTTTVGASCGVNFNDYERKELLIRGNLDEGDTVMKVGLCSIKHIQSGNINRITLDDERYETITLTELNNHVSQTYEGQDYGEINENN</sequence>
<dbReference type="Gene3D" id="2.40.50.120">
    <property type="match status" value="1"/>
</dbReference>
<evidence type="ECO:0000313" key="2">
    <source>
        <dbReference type="EMBL" id="ERJ11770.1"/>
    </source>
</evidence>
<reference evidence="2 3" key="1">
    <citation type="journal article" date="2011" name="J. Bacteriol.">
        <title>Genome sequence of Haloplasma contractile, an unusual contractile bacterium from a deep-sea anoxic brine lake.</title>
        <authorList>
            <person name="Antunes A."/>
            <person name="Alam I."/>
            <person name="El Dorry H."/>
            <person name="Siam R."/>
            <person name="Robertson A."/>
            <person name="Bajic V.B."/>
            <person name="Stingl U."/>
        </authorList>
    </citation>
    <scope>NUCLEOTIDE SEQUENCE [LARGE SCALE GENOMIC DNA]</scope>
    <source>
        <strain evidence="2 3">SSD-17B</strain>
    </source>
</reference>
<dbReference type="EMBL" id="AFNU02000008">
    <property type="protein sequence ID" value="ERJ11770.1"/>
    <property type="molecule type" value="Genomic_DNA"/>
</dbReference>
<evidence type="ECO:0000256" key="1">
    <source>
        <dbReference type="SAM" id="SignalP"/>
    </source>
</evidence>
<accession>F7PU52</accession>
<feature type="signal peptide" evidence="1">
    <location>
        <begin position="1"/>
        <end position="24"/>
    </location>
</feature>
<dbReference type="RefSeq" id="WP_008825361.1">
    <property type="nucleotide sequence ID" value="NZ_AFNU02000008.1"/>
</dbReference>
<keyword evidence="3" id="KW-1185">Reference proteome</keyword>
<dbReference type="AlphaFoldDB" id="F7PU52"/>
<dbReference type="InParanoid" id="F7PU52"/>
<evidence type="ECO:0000313" key="3">
    <source>
        <dbReference type="Proteomes" id="UP000005707"/>
    </source>
</evidence>